<dbReference type="PIRSF" id="PIRSF000137">
    <property type="entry name" value="Alcohol_oxidase"/>
    <property type="match status" value="1"/>
</dbReference>
<evidence type="ECO:0000313" key="5">
    <source>
        <dbReference type="EMBL" id="OWP01196.1"/>
    </source>
</evidence>
<evidence type="ECO:0000256" key="1">
    <source>
        <dbReference type="ARBA" id="ARBA00010790"/>
    </source>
</evidence>
<keyword evidence="2" id="KW-0285">Flavoprotein</keyword>
<comment type="caution">
    <text evidence="5">The sequence shown here is derived from an EMBL/GenBank/DDBJ whole genome shotgun (WGS) entry which is preliminary data.</text>
</comment>
<dbReference type="InterPro" id="IPR012132">
    <property type="entry name" value="GMC_OxRdtase"/>
</dbReference>
<dbReference type="Gene3D" id="3.30.560.10">
    <property type="entry name" value="Glucose Oxidase, domain 3"/>
    <property type="match status" value="1"/>
</dbReference>
<dbReference type="InterPro" id="IPR000172">
    <property type="entry name" value="GMC_OxRdtase_N"/>
</dbReference>
<keyword evidence="2" id="KW-0274">FAD</keyword>
<dbReference type="OrthoDB" id="269227at2759"/>
<dbReference type="InParanoid" id="A0A218Z1S9"/>
<feature type="domain" description="Glucose-methanol-choline oxidoreductase N-terminal" evidence="4">
    <location>
        <begin position="150"/>
        <end position="164"/>
    </location>
</feature>
<feature type="binding site" evidence="2">
    <location>
        <begin position="412"/>
        <end position="413"/>
    </location>
    <ligand>
        <name>FAD</name>
        <dbReference type="ChEBI" id="CHEBI:57692"/>
    </ligand>
</feature>
<dbReference type="PROSITE" id="PS00624">
    <property type="entry name" value="GMC_OXRED_2"/>
    <property type="match status" value="1"/>
</dbReference>
<dbReference type="EMBL" id="MZNU01000281">
    <property type="protein sequence ID" value="OWP01196.1"/>
    <property type="molecule type" value="Genomic_DNA"/>
</dbReference>
<sequence>MHLETYDGPGNSEVHGSSGPVHVSDGGFRSTNSQDDFIAAARRAGIPEVQDLQDLKSFNGVSPWLRYVSPCGMRQDTAHTYLQPLLNEDLKCRLQVLVQHKIVRVLFDEGKRATGVEIIRNVVLHPESKILGAGARTVIRARKLVVVSCGACGTPVVLERSGIGRADILHEASVPLVADVQGVGQNYQDHNGVFPAYKTFLPGNETNNALVRGGMSLEQALAAKDPRLHWNTVDVAAKIRPTEYEVVGLGRPFRDLWEANFQEKPKPLMLLAFISAYVGADEDLPNGEIISIASYSAYPFSRGSIHISGPHVEDVPRFDTGYLSDPSGFDMKAHAWAYKKQREIMRRTTMYRGELASSHPKFCPDSKAACVDHNNPEVDVFIKARGIRDIEYSEDDDQAIEQYLRDNLGTTWHSLGTAKMAPREKDGVVDKDLNVYGVTGLKVIDLSIAPENVGANTNNTAIVIGEKGADIIIKELQLIERKLAQQAAQSLSRGNVESPTESENGDGRGAEPEAEQRTEIRTM</sequence>
<evidence type="ECO:0000256" key="2">
    <source>
        <dbReference type="PIRSR" id="PIRSR000137-2"/>
    </source>
</evidence>
<dbReference type="STRING" id="503106.A0A218Z1S9"/>
<dbReference type="Pfam" id="PF05199">
    <property type="entry name" value="GMC_oxred_C"/>
    <property type="match status" value="1"/>
</dbReference>
<protein>
    <submittedName>
        <fullName evidence="5">Alcohol dehydrogenase</fullName>
    </submittedName>
</protein>
<dbReference type="GO" id="GO:0016614">
    <property type="term" value="F:oxidoreductase activity, acting on CH-OH group of donors"/>
    <property type="evidence" value="ECO:0007669"/>
    <property type="project" value="InterPro"/>
</dbReference>
<feature type="region of interest" description="Disordered" evidence="3">
    <location>
        <begin position="488"/>
        <end position="523"/>
    </location>
</feature>
<dbReference type="AlphaFoldDB" id="A0A218Z1S9"/>
<feature type="compositionally biased region" description="Polar residues" evidence="3">
    <location>
        <begin position="488"/>
        <end position="502"/>
    </location>
</feature>
<proteinExistence type="inferred from homology"/>
<feature type="region of interest" description="Disordered" evidence="3">
    <location>
        <begin position="1"/>
        <end position="26"/>
    </location>
</feature>
<comment type="cofactor">
    <cofactor evidence="2">
        <name>FAD</name>
        <dbReference type="ChEBI" id="CHEBI:57692"/>
    </cofactor>
</comment>
<keyword evidence="6" id="KW-1185">Reference proteome</keyword>
<dbReference type="Proteomes" id="UP000242519">
    <property type="component" value="Unassembled WGS sequence"/>
</dbReference>
<evidence type="ECO:0000313" key="6">
    <source>
        <dbReference type="Proteomes" id="UP000242519"/>
    </source>
</evidence>
<comment type="similarity">
    <text evidence="1">Belongs to the GMC oxidoreductase family.</text>
</comment>
<dbReference type="InterPro" id="IPR036188">
    <property type="entry name" value="FAD/NAD-bd_sf"/>
</dbReference>
<accession>A0A218Z1S9</accession>
<dbReference type="PANTHER" id="PTHR11552">
    <property type="entry name" value="GLUCOSE-METHANOL-CHOLINE GMC OXIDOREDUCTASE"/>
    <property type="match status" value="1"/>
</dbReference>
<dbReference type="PANTHER" id="PTHR11552:SF78">
    <property type="entry name" value="GLUCOSE-METHANOL-CHOLINE OXIDOREDUCTASE N-TERMINAL DOMAIN-CONTAINING PROTEIN"/>
    <property type="match status" value="1"/>
</dbReference>
<dbReference type="Pfam" id="PF00732">
    <property type="entry name" value="GMC_oxred_N"/>
    <property type="match status" value="1"/>
</dbReference>
<dbReference type="GO" id="GO:0050660">
    <property type="term" value="F:flavin adenine dinucleotide binding"/>
    <property type="evidence" value="ECO:0007669"/>
    <property type="project" value="InterPro"/>
</dbReference>
<feature type="compositionally biased region" description="Basic and acidic residues" evidence="3">
    <location>
        <begin position="505"/>
        <end position="523"/>
    </location>
</feature>
<dbReference type="InterPro" id="IPR007867">
    <property type="entry name" value="GMC_OxRtase_C"/>
</dbReference>
<evidence type="ECO:0000256" key="3">
    <source>
        <dbReference type="SAM" id="MobiDB-lite"/>
    </source>
</evidence>
<reference evidence="5 6" key="1">
    <citation type="submission" date="2017-04" db="EMBL/GenBank/DDBJ databases">
        <title>Draft genome sequence of Marssonina coronaria NL1: causal agent of apple blotch.</title>
        <authorList>
            <person name="Cheng Q."/>
        </authorList>
    </citation>
    <scope>NUCLEOTIDE SEQUENCE [LARGE SCALE GENOMIC DNA]</scope>
    <source>
        <strain evidence="5 6">NL1</strain>
    </source>
</reference>
<gene>
    <name evidence="5" type="ORF">B2J93_5476</name>
</gene>
<name>A0A218Z1S9_9HELO</name>
<dbReference type="SUPFAM" id="SSF54373">
    <property type="entry name" value="FAD-linked reductases, C-terminal domain"/>
    <property type="match status" value="1"/>
</dbReference>
<dbReference type="Gene3D" id="3.50.50.60">
    <property type="entry name" value="FAD/NAD(P)-binding domain"/>
    <property type="match status" value="1"/>
</dbReference>
<dbReference type="SUPFAM" id="SSF51905">
    <property type="entry name" value="FAD/NAD(P)-binding domain"/>
    <property type="match status" value="1"/>
</dbReference>
<organism evidence="5 6">
    <name type="scientific">Diplocarpon coronariae</name>
    <dbReference type="NCBI Taxonomy" id="2795749"/>
    <lineage>
        <taxon>Eukaryota</taxon>
        <taxon>Fungi</taxon>
        <taxon>Dikarya</taxon>
        <taxon>Ascomycota</taxon>
        <taxon>Pezizomycotina</taxon>
        <taxon>Leotiomycetes</taxon>
        <taxon>Helotiales</taxon>
        <taxon>Drepanopezizaceae</taxon>
        <taxon>Diplocarpon</taxon>
    </lineage>
</organism>
<evidence type="ECO:0000259" key="4">
    <source>
        <dbReference type="PROSITE" id="PS00624"/>
    </source>
</evidence>